<feature type="domain" description="Histidine kinase/HSP90-like ATPase" evidence="9">
    <location>
        <begin position="37"/>
        <end position="177"/>
    </location>
</feature>
<dbReference type="SUPFAM" id="SSF55874">
    <property type="entry name" value="ATPase domain of HSP90 chaperone/DNA topoisomerase II/histidine kinase"/>
    <property type="match status" value="1"/>
</dbReference>
<dbReference type="RefSeq" id="WP_370881904.1">
    <property type="nucleotide sequence ID" value="NZ_JAUSVX010000001.1"/>
</dbReference>
<comment type="caution">
    <text evidence="10">The sequence shown here is derived from an EMBL/GenBank/DDBJ whole genome shotgun (WGS) entry which is preliminary data.</text>
</comment>
<reference evidence="10 11" key="1">
    <citation type="submission" date="2023-07" db="EMBL/GenBank/DDBJ databases">
        <title>Genomic Encyclopedia of Type Strains, Phase IV (KMG-IV): sequencing the most valuable type-strain genomes for metagenomic binning, comparative biology and taxonomic classification.</title>
        <authorList>
            <person name="Goeker M."/>
        </authorList>
    </citation>
    <scope>NUCLEOTIDE SEQUENCE [LARGE SCALE GENOMIC DNA]</scope>
    <source>
        <strain evidence="10 11">DSM 19619</strain>
    </source>
</reference>
<proteinExistence type="inferred from homology"/>
<evidence type="ECO:0000313" key="11">
    <source>
        <dbReference type="Proteomes" id="UP001242480"/>
    </source>
</evidence>
<evidence type="ECO:0000313" key="10">
    <source>
        <dbReference type="EMBL" id="MDQ0468127.1"/>
    </source>
</evidence>
<name>A0ABU0J1J8_9HYPH</name>
<dbReference type="EMBL" id="JAUSVX010000001">
    <property type="protein sequence ID" value="MDQ0468127.1"/>
    <property type="molecule type" value="Genomic_DNA"/>
</dbReference>
<evidence type="ECO:0000256" key="1">
    <source>
        <dbReference type="ARBA" id="ARBA00000185"/>
    </source>
</evidence>
<evidence type="ECO:0000256" key="4">
    <source>
        <dbReference type="ARBA" id="ARBA00022741"/>
    </source>
</evidence>
<keyword evidence="7" id="KW-0238">DNA-binding</keyword>
<dbReference type="PANTHER" id="PTHR45866:SF1">
    <property type="entry name" value="DNA GYRASE SUBUNIT B, MITOCHONDRIAL"/>
    <property type="match status" value="1"/>
</dbReference>
<keyword evidence="5" id="KW-0067">ATP-binding</keyword>
<dbReference type="SMART" id="SM00387">
    <property type="entry name" value="HATPase_c"/>
    <property type="match status" value="1"/>
</dbReference>
<dbReference type="Pfam" id="PF02518">
    <property type="entry name" value="HATPase_c"/>
    <property type="match status" value="1"/>
</dbReference>
<dbReference type="Proteomes" id="UP001242480">
    <property type="component" value="Unassembled WGS sequence"/>
</dbReference>
<keyword evidence="11" id="KW-1185">Reference proteome</keyword>
<evidence type="ECO:0000256" key="6">
    <source>
        <dbReference type="ARBA" id="ARBA00023029"/>
    </source>
</evidence>
<keyword evidence="8" id="KW-0413">Isomerase</keyword>
<accession>A0ABU0J1J8</accession>
<dbReference type="InterPro" id="IPR036890">
    <property type="entry name" value="HATPase_C_sf"/>
</dbReference>
<evidence type="ECO:0000259" key="9">
    <source>
        <dbReference type="SMART" id="SM00387"/>
    </source>
</evidence>
<dbReference type="Gene3D" id="3.30.565.10">
    <property type="entry name" value="Histidine kinase-like ATPase, C-terminal domain"/>
    <property type="match status" value="1"/>
</dbReference>
<comment type="similarity">
    <text evidence="2">Belongs to the type II topoisomerase GyrB family.</text>
</comment>
<keyword evidence="6" id="KW-0799">Topoisomerase</keyword>
<comment type="catalytic activity">
    <reaction evidence="1">
        <text>ATP-dependent breakage, passage and rejoining of double-stranded DNA.</text>
        <dbReference type="EC" id="5.6.2.2"/>
    </reaction>
</comment>
<gene>
    <name evidence="10" type="ORF">QO011_001122</name>
</gene>
<keyword evidence="4" id="KW-0547">Nucleotide-binding</keyword>
<evidence type="ECO:0000256" key="8">
    <source>
        <dbReference type="ARBA" id="ARBA00023235"/>
    </source>
</evidence>
<evidence type="ECO:0000256" key="2">
    <source>
        <dbReference type="ARBA" id="ARBA00010708"/>
    </source>
</evidence>
<dbReference type="PANTHER" id="PTHR45866">
    <property type="entry name" value="DNA GYRASE/TOPOISOMERASE SUBUNIT B"/>
    <property type="match status" value="1"/>
</dbReference>
<dbReference type="PRINTS" id="PR00418">
    <property type="entry name" value="TPI2FAMILY"/>
</dbReference>
<dbReference type="InterPro" id="IPR003594">
    <property type="entry name" value="HATPase_dom"/>
</dbReference>
<organism evidence="10 11">
    <name type="scientific">Labrys wisconsinensis</name>
    <dbReference type="NCBI Taxonomy" id="425677"/>
    <lineage>
        <taxon>Bacteria</taxon>
        <taxon>Pseudomonadati</taxon>
        <taxon>Pseudomonadota</taxon>
        <taxon>Alphaproteobacteria</taxon>
        <taxon>Hyphomicrobiales</taxon>
        <taxon>Xanthobacteraceae</taxon>
        <taxon>Labrys</taxon>
    </lineage>
</organism>
<protein>
    <recommendedName>
        <fullName evidence="3">DNA topoisomerase (ATP-hydrolyzing)</fullName>
        <ecNumber evidence="3">5.6.2.2</ecNumber>
    </recommendedName>
</protein>
<evidence type="ECO:0000256" key="7">
    <source>
        <dbReference type="ARBA" id="ARBA00023125"/>
    </source>
</evidence>
<evidence type="ECO:0000256" key="5">
    <source>
        <dbReference type="ARBA" id="ARBA00022840"/>
    </source>
</evidence>
<dbReference type="EC" id="5.6.2.2" evidence="3"/>
<evidence type="ECO:0000256" key="3">
    <source>
        <dbReference type="ARBA" id="ARBA00012895"/>
    </source>
</evidence>
<sequence>MTKSGKSENSDCVDGIVFLTDLDAVRARPRMFVGDTDDGSGLHHMVYELIYNAMDKALAGPASLVVVTLNFDGSCTVADNGRGLSTDIDPHAGLSTAEMIMTRLPCGNPYKVPEYPQGVGVAMVNALSSRLTLRIWRGGQEYMMRFADGAVDAPLRVVAPSHDRQGTEITFLPSPRIFSRTVFDHVVLEPRLSELAALPAGPRIVLTDRRGSTPRSTQLP</sequence>